<dbReference type="Proteomes" id="UP001183604">
    <property type="component" value="Unassembled WGS sequence"/>
</dbReference>
<sequence>MSEPEFLSTTRSGYNARAEEYHDLVRETWGENLFDLAMLDVFAGLVKAVEPRRVADIGCGPGHVTAHLRTLGLEAAGIDLSPELLAIARREHPEVPYSEGTMTALDLPDASLGGVLARWSIIHTPPEQLPEVFAEFSRVLVPGGVLLLGFFAHTNDSRIGWQFDHTVAPAWRLSTNRIARLLEEAGFREKARLIESASPHSKRGFEAGHLLLHKEQP</sequence>
<feature type="domain" description="Methyltransferase" evidence="1">
    <location>
        <begin position="54"/>
        <end position="144"/>
    </location>
</feature>
<dbReference type="EMBL" id="JAVDYD010000001">
    <property type="protein sequence ID" value="MDR7340212.1"/>
    <property type="molecule type" value="Genomic_DNA"/>
</dbReference>
<dbReference type="GO" id="GO:0032259">
    <property type="term" value="P:methylation"/>
    <property type="evidence" value="ECO:0007669"/>
    <property type="project" value="UniProtKB-KW"/>
</dbReference>
<reference evidence="3 5" key="2">
    <citation type="submission" date="2023-07" db="EMBL/GenBank/DDBJ databases">
        <title>Sequencing the genomes of 1000 actinobacteria strains.</title>
        <authorList>
            <person name="Klenk H.-P."/>
        </authorList>
    </citation>
    <scope>NUCLEOTIDE SEQUENCE [LARGE SCALE GENOMIC DNA]</scope>
    <source>
        <strain evidence="3 5">DSM 44724</strain>
    </source>
</reference>
<dbReference type="RefSeq" id="WP_270123278.1">
    <property type="nucleotide sequence ID" value="NZ_BAAAOM010000003.1"/>
</dbReference>
<evidence type="ECO:0000313" key="3">
    <source>
        <dbReference type="EMBL" id="MDR7340212.1"/>
    </source>
</evidence>
<dbReference type="EMBL" id="JAPZVQ010000011">
    <property type="protein sequence ID" value="MDA1386797.1"/>
    <property type="molecule type" value="Genomic_DNA"/>
</dbReference>
<organism evidence="2 4">
    <name type="scientific">Glycomyces lechevalierae</name>
    <dbReference type="NCBI Taxonomy" id="256034"/>
    <lineage>
        <taxon>Bacteria</taxon>
        <taxon>Bacillati</taxon>
        <taxon>Actinomycetota</taxon>
        <taxon>Actinomycetes</taxon>
        <taxon>Glycomycetales</taxon>
        <taxon>Glycomycetaceae</taxon>
        <taxon>Glycomyces</taxon>
    </lineage>
</organism>
<dbReference type="Gene3D" id="3.40.50.150">
    <property type="entry name" value="Vaccinia Virus protein VP39"/>
    <property type="match status" value="1"/>
</dbReference>
<dbReference type="SUPFAM" id="SSF53335">
    <property type="entry name" value="S-adenosyl-L-methionine-dependent methyltransferases"/>
    <property type="match status" value="1"/>
</dbReference>
<keyword evidence="5" id="KW-1185">Reference proteome</keyword>
<evidence type="ECO:0000259" key="1">
    <source>
        <dbReference type="Pfam" id="PF13649"/>
    </source>
</evidence>
<dbReference type="InterPro" id="IPR029063">
    <property type="entry name" value="SAM-dependent_MTases_sf"/>
</dbReference>
<dbReference type="CDD" id="cd02440">
    <property type="entry name" value="AdoMet_MTases"/>
    <property type="match status" value="1"/>
</dbReference>
<dbReference type="Pfam" id="PF13649">
    <property type="entry name" value="Methyltransf_25"/>
    <property type="match status" value="1"/>
</dbReference>
<keyword evidence="2" id="KW-0808">Transferase</keyword>
<accession>A0A9X3PPE5</accession>
<keyword evidence="2" id="KW-0489">Methyltransferase</keyword>
<reference evidence="2" key="1">
    <citation type="submission" date="2022-12" db="EMBL/GenBank/DDBJ databases">
        <title>Gycomyces niveus sp.nov., a novel actinomycete isolated from soil in Shouguang.</title>
        <authorList>
            <person name="Yang X."/>
        </authorList>
    </citation>
    <scope>NUCLEOTIDE SEQUENCE</scope>
    <source>
        <strain evidence="2">DSM 44724</strain>
    </source>
</reference>
<evidence type="ECO:0000313" key="4">
    <source>
        <dbReference type="Proteomes" id="UP001145799"/>
    </source>
</evidence>
<evidence type="ECO:0000313" key="2">
    <source>
        <dbReference type="EMBL" id="MDA1386797.1"/>
    </source>
</evidence>
<protein>
    <submittedName>
        <fullName evidence="2 3">SAM-dependent methyltransferase</fullName>
    </submittedName>
</protein>
<comment type="caution">
    <text evidence="2">The sequence shown here is derived from an EMBL/GenBank/DDBJ whole genome shotgun (WGS) entry which is preliminary data.</text>
</comment>
<dbReference type="AlphaFoldDB" id="A0A9X3PPE5"/>
<gene>
    <name evidence="3" type="ORF">J2S69_003931</name>
    <name evidence="2" type="ORF">O2L01_17490</name>
</gene>
<name>A0A9X3PPE5_9ACTN</name>
<proteinExistence type="predicted"/>
<dbReference type="InterPro" id="IPR041698">
    <property type="entry name" value="Methyltransf_25"/>
</dbReference>
<dbReference type="PANTHER" id="PTHR43591">
    <property type="entry name" value="METHYLTRANSFERASE"/>
    <property type="match status" value="1"/>
</dbReference>
<dbReference type="GO" id="GO:0008168">
    <property type="term" value="F:methyltransferase activity"/>
    <property type="evidence" value="ECO:0007669"/>
    <property type="project" value="UniProtKB-KW"/>
</dbReference>
<evidence type="ECO:0000313" key="5">
    <source>
        <dbReference type="Proteomes" id="UP001183604"/>
    </source>
</evidence>
<dbReference type="Proteomes" id="UP001145799">
    <property type="component" value="Unassembled WGS sequence"/>
</dbReference>
<dbReference type="PANTHER" id="PTHR43591:SF110">
    <property type="entry name" value="RHODANESE DOMAIN-CONTAINING PROTEIN"/>
    <property type="match status" value="1"/>
</dbReference>